<dbReference type="InterPro" id="IPR016181">
    <property type="entry name" value="Acyl_CoA_acyltransferase"/>
</dbReference>
<dbReference type="CDD" id="cd04301">
    <property type="entry name" value="NAT_SF"/>
    <property type="match status" value="1"/>
</dbReference>
<dbReference type="AlphaFoldDB" id="A0AAX4KF65"/>
<name>A0AAX4KF65_9TREE</name>
<dbReference type="SUPFAM" id="SSF55729">
    <property type="entry name" value="Acyl-CoA N-acyltransferases (Nat)"/>
    <property type="match status" value="1"/>
</dbReference>
<proteinExistence type="predicted"/>
<feature type="domain" description="N-acetyltransferase" evidence="4">
    <location>
        <begin position="32"/>
        <end position="203"/>
    </location>
</feature>
<sequence>MSSTDSFPPTSYPYSSNDSHTHLTTRHLTSQLNFNPISPEETIHLRHKVLWPSISIDDQLIPEYDHEEDTIHLGAFLSPDQVTRPNGQNEDEDEKPELIGVLTLANQRYDDPSIDAPVHIQLHKFAIHPSYQSKGIGRQLLSHAIQILKTRYYEDRILFHFDARVSQKRFYEKCGMSVLDEKTFWKFGKTGNAEGVEYVKMGCII</sequence>
<evidence type="ECO:0000256" key="3">
    <source>
        <dbReference type="SAM" id="MobiDB-lite"/>
    </source>
</evidence>
<evidence type="ECO:0000259" key="4">
    <source>
        <dbReference type="PROSITE" id="PS51186"/>
    </source>
</evidence>
<dbReference type="Proteomes" id="UP001358614">
    <property type="component" value="Chromosome 1"/>
</dbReference>
<protein>
    <recommendedName>
        <fullName evidence="4">N-acetyltransferase domain-containing protein</fullName>
    </recommendedName>
</protein>
<evidence type="ECO:0000256" key="1">
    <source>
        <dbReference type="ARBA" id="ARBA00022679"/>
    </source>
</evidence>
<reference evidence="5 6" key="1">
    <citation type="submission" date="2024-01" db="EMBL/GenBank/DDBJ databases">
        <title>Comparative genomics of Cryptococcus and Kwoniella reveals pathogenesis evolution and contrasting modes of karyotype evolution via chromosome fusion or intercentromeric recombination.</title>
        <authorList>
            <person name="Coelho M.A."/>
            <person name="David-Palma M."/>
            <person name="Shea T."/>
            <person name="Bowers K."/>
            <person name="McGinley-Smith S."/>
            <person name="Mohammad A.W."/>
            <person name="Gnirke A."/>
            <person name="Yurkov A.M."/>
            <person name="Nowrousian M."/>
            <person name="Sun S."/>
            <person name="Cuomo C.A."/>
            <person name="Heitman J."/>
        </authorList>
    </citation>
    <scope>NUCLEOTIDE SEQUENCE [LARGE SCALE GENOMIC DNA]</scope>
    <source>
        <strain evidence="5 6">PYCC6329</strain>
    </source>
</reference>
<evidence type="ECO:0000313" key="5">
    <source>
        <dbReference type="EMBL" id="WWD04185.1"/>
    </source>
</evidence>
<dbReference type="InterPro" id="IPR000182">
    <property type="entry name" value="GNAT_dom"/>
</dbReference>
<feature type="region of interest" description="Disordered" evidence="3">
    <location>
        <begin position="1"/>
        <end position="21"/>
    </location>
</feature>
<gene>
    <name evidence="5" type="ORF">V865_002252</name>
</gene>
<dbReference type="InterPro" id="IPR050680">
    <property type="entry name" value="YpeA/RimI_acetyltransf"/>
</dbReference>
<keyword evidence="6" id="KW-1185">Reference proteome</keyword>
<dbReference type="PANTHER" id="PTHR43420">
    <property type="entry name" value="ACETYLTRANSFERASE"/>
    <property type="match status" value="1"/>
</dbReference>
<keyword evidence="2" id="KW-0012">Acyltransferase</keyword>
<evidence type="ECO:0000256" key="2">
    <source>
        <dbReference type="ARBA" id="ARBA00023315"/>
    </source>
</evidence>
<dbReference type="EMBL" id="CP144089">
    <property type="protein sequence ID" value="WWD04185.1"/>
    <property type="molecule type" value="Genomic_DNA"/>
</dbReference>
<keyword evidence="1" id="KW-0808">Transferase</keyword>
<feature type="compositionally biased region" description="Polar residues" evidence="3">
    <location>
        <begin position="1"/>
        <end position="18"/>
    </location>
</feature>
<evidence type="ECO:0000313" key="6">
    <source>
        <dbReference type="Proteomes" id="UP001358614"/>
    </source>
</evidence>
<dbReference type="RefSeq" id="XP_066082152.1">
    <property type="nucleotide sequence ID" value="XM_066226055.1"/>
</dbReference>
<dbReference type="Gene3D" id="3.40.630.30">
    <property type="match status" value="1"/>
</dbReference>
<dbReference type="GeneID" id="91101056"/>
<accession>A0AAX4KF65</accession>
<dbReference type="Pfam" id="PF00583">
    <property type="entry name" value="Acetyltransf_1"/>
    <property type="match status" value="1"/>
</dbReference>
<organism evidence="5 6">
    <name type="scientific">Kwoniella europaea PYCC6329</name>
    <dbReference type="NCBI Taxonomy" id="1423913"/>
    <lineage>
        <taxon>Eukaryota</taxon>
        <taxon>Fungi</taxon>
        <taxon>Dikarya</taxon>
        <taxon>Basidiomycota</taxon>
        <taxon>Agaricomycotina</taxon>
        <taxon>Tremellomycetes</taxon>
        <taxon>Tremellales</taxon>
        <taxon>Cryptococcaceae</taxon>
        <taxon>Kwoniella</taxon>
    </lineage>
</organism>
<dbReference type="PROSITE" id="PS51186">
    <property type="entry name" value="GNAT"/>
    <property type="match status" value="1"/>
</dbReference>
<dbReference type="KEGG" id="ker:91101056"/>
<dbReference type="GO" id="GO:0016747">
    <property type="term" value="F:acyltransferase activity, transferring groups other than amino-acyl groups"/>
    <property type="evidence" value="ECO:0007669"/>
    <property type="project" value="InterPro"/>
</dbReference>